<keyword evidence="9" id="KW-0012">Acyltransferase</keyword>
<keyword evidence="8" id="KW-0443">Lipid metabolism</keyword>
<protein>
    <recommendedName>
        <fullName evidence="4">diacylglycerol O-acyltransferase</fullName>
        <ecNumber evidence="4">2.3.1.20</ecNumber>
    </recommendedName>
</protein>
<keyword evidence="14" id="KW-1185">Reference proteome</keyword>
<comment type="similarity">
    <text evidence="3">Belongs to the long-chain O-acyltransferase family.</text>
</comment>
<reference evidence="13" key="1">
    <citation type="submission" date="2023-02" db="EMBL/GenBank/DDBJ databases">
        <title>Polaribacter ponticola sp. nov., isolated from seawater.</title>
        <authorList>
            <person name="Baek J.H."/>
            <person name="Kim J.M."/>
            <person name="Choi D.G."/>
            <person name="Jeon C.O."/>
        </authorList>
    </citation>
    <scope>NUCLEOTIDE SEQUENCE</scope>
    <source>
        <strain evidence="13">MSW5</strain>
    </source>
</reference>
<comment type="pathway">
    <text evidence="2">Lipid metabolism.</text>
</comment>
<dbReference type="PANTHER" id="PTHR31650:SF1">
    <property type="entry name" value="WAX ESTER SYNTHASE_DIACYLGLYCEROL ACYLTRANSFERASE 4-RELATED"/>
    <property type="match status" value="1"/>
</dbReference>
<evidence type="ECO:0000256" key="3">
    <source>
        <dbReference type="ARBA" id="ARBA00009587"/>
    </source>
</evidence>
<dbReference type="PANTHER" id="PTHR31650">
    <property type="entry name" value="O-ACYLTRANSFERASE (WSD1-LIKE) FAMILY PROTEIN"/>
    <property type="match status" value="1"/>
</dbReference>
<dbReference type="InterPro" id="IPR036527">
    <property type="entry name" value="SCP2_sterol-bd_dom_sf"/>
</dbReference>
<evidence type="ECO:0000313" key="13">
    <source>
        <dbReference type="EMBL" id="MDD7913351.1"/>
    </source>
</evidence>
<feature type="domain" description="O-acyltransferase WSD1-like N-terminal" evidence="11">
    <location>
        <begin position="22"/>
        <end position="288"/>
    </location>
</feature>
<dbReference type="InterPro" id="IPR014292">
    <property type="entry name" value="Acyl_transf_WS/DGAT"/>
</dbReference>
<evidence type="ECO:0000256" key="9">
    <source>
        <dbReference type="ARBA" id="ARBA00023315"/>
    </source>
</evidence>
<feature type="domain" description="O-acyltransferase WSD1 C-terminal" evidence="12">
    <location>
        <begin position="331"/>
        <end position="480"/>
    </location>
</feature>
<evidence type="ECO:0000259" key="12">
    <source>
        <dbReference type="Pfam" id="PF06974"/>
    </source>
</evidence>
<accession>A0ABT5S763</accession>
<dbReference type="InterPro" id="IPR009721">
    <property type="entry name" value="O-acyltransferase_WSD1_C"/>
</dbReference>
<keyword evidence="5" id="KW-0444">Lipid biosynthesis</keyword>
<dbReference type="Pfam" id="PF03007">
    <property type="entry name" value="WS_DGAT_cat"/>
    <property type="match status" value="1"/>
</dbReference>
<sequence>MAKKIIKDLLQDALDSSIQQVSGQDATFLYAESPTSPMHIATLTIVEGSIEFNDFKDIVASKIHLIPKFRKKLVNVPMNLDYPYWADDPNFDIDLHINRLKLPDPSNWKTLRDMTSSIFSGPLDLRRPLWSISFIEGLDEVSQVPKGSVAIVSKIHHVMIDGSSGVGIMGILFDKNEEDKSKKTTAPKPYDPDPLPDEMSLLLKSSYSFFKDPLKIPKLVGETAYSLAKGKLNSKINSKKVIHKNSFSTPKTIFNESVSPKRTWGTAILEFDRINTLRKIMEVSVNDLILAICAGGIRRYLEEKEKLPVQPLVANVPISIRVKGEKQKMNNQISNMLVKIATHIKNPIERLEYIQEQTNQGKSRHKAVGAKALSKMADAVPFGLANLAAGLYSKYNIKEFHRPPFNVTITNVPGPQNPLYLKGHKIVGIFGLTPVLDGFGLIIAAFSYNGSVSITTTSDAKTMPDADKFSRYIRESANELEAIILNKGKQKSAEKAKKTKSIPFFNALRKFVNENETIKNQFLGLYDFQLNLDEETTNYQLAIEKEIVSVKKKKTTKPLVKIEIDDMNLLNLYKKNLLLEEIIIQERIKLTGTKKNIEKLLKLLSNFLDNN</sequence>
<evidence type="ECO:0000256" key="4">
    <source>
        <dbReference type="ARBA" id="ARBA00013244"/>
    </source>
</evidence>
<dbReference type="Proteomes" id="UP001151478">
    <property type="component" value="Unassembled WGS sequence"/>
</dbReference>
<dbReference type="RefSeq" id="WP_265726763.1">
    <property type="nucleotide sequence ID" value="NZ_JAOSLC020000002.1"/>
</dbReference>
<comment type="pathway">
    <text evidence="1">Glycerolipid metabolism; triacylglycerol biosynthesis.</text>
</comment>
<keyword evidence="7" id="KW-0319">Glycerol metabolism</keyword>
<evidence type="ECO:0000256" key="8">
    <source>
        <dbReference type="ARBA" id="ARBA00023098"/>
    </source>
</evidence>
<evidence type="ECO:0000256" key="2">
    <source>
        <dbReference type="ARBA" id="ARBA00005189"/>
    </source>
</evidence>
<evidence type="ECO:0000259" key="11">
    <source>
        <dbReference type="Pfam" id="PF03007"/>
    </source>
</evidence>
<name>A0ABT5S763_9FLAO</name>
<comment type="caution">
    <text evidence="13">The sequence shown here is derived from an EMBL/GenBank/DDBJ whole genome shotgun (WGS) entry which is preliminary data.</text>
</comment>
<dbReference type="EC" id="2.3.1.20" evidence="4"/>
<dbReference type="InterPro" id="IPR045034">
    <property type="entry name" value="O-acyltransferase_WSD1-like"/>
</dbReference>
<gene>
    <name evidence="13" type="ORF">N5A56_002420</name>
</gene>
<organism evidence="13 14">
    <name type="scientific">Polaribacter ponticola</name>
    <dbReference type="NCBI Taxonomy" id="2978475"/>
    <lineage>
        <taxon>Bacteria</taxon>
        <taxon>Pseudomonadati</taxon>
        <taxon>Bacteroidota</taxon>
        <taxon>Flavobacteriia</taxon>
        <taxon>Flavobacteriales</taxon>
        <taxon>Flavobacteriaceae</taxon>
    </lineage>
</organism>
<evidence type="ECO:0000256" key="5">
    <source>
        <dbReference type="ARBA" id="ARBA00022516"/>
    </source>
</evidence>
<dbReference type="NCBIfam" id="TIGR02946">
    <property type="entry name" value="acyl_WS_DGAT"/>
    <property type="match status" value="1"/>
</dbReference>
<evidence type="ECO:0000256" key="1">
    <source>
        <dbReference type="ARBA" id="ARBA00004771"/>
    </source>
</evidence>
<evidence type="ECO:0000256" key="7">
    <source>
        <dbReference type="ARBA" id="ARBA00022798"/>
    </source>
</evidence>
<comment type="catalytic activity">
    <reaction evidence="10">
        <text>an acyl-CoA + a 1,2-diacyl-sn-glycerol = a triacyl-sn-glycerol + CoA</text>
        <dbReference type="Rhea" id="RHEA:10868"/>
        <dbReference type="ChEBI" id="CHEBI:17815"/>
        <dbReference type="ChEBI" id="CHEBI:57287"/>
        <dbReference type="ChEBI" id="CHEBI:58342"/>
        <dbReference type="ChEBI" id="CHEBI:64615"/>
        <dbReference type="EC" id="2.3.1.20"/>
    </reaction>
</comment>
<proteinExistence type="inferred from homology"/>
<evidence type="ECO:0000256" key="6">
    <source>
        <dbReference type="ARBA" id="ARBA00022679"/>
    </source>
</evidence>
<keyword evidence="6" id="KW-0808">Transferase</keyword>
<dbReference type="EMBL" id="JAOSLC020000002">
    <property type="protein sequence ID" value="MDD7913351.1"/>
    <property type="molecule type" value="Genomic_DNA"/>
</dbReference>
<dbReference type="Gene3D" id="3.30.1050.10">
    <property type="entry name" value="SCP2 sterol-binding domain"/>
    <property type="match status" value="1"/>
</dbReference>
<dbReference type="InterPro" id="IPR004255">
    <property type="entry name" value="O-acyltransferase_WSD1_N"/>
</dbReference>
<dbReference type="Pfam" id="PF06974">
    <property type="entry name" value="WS_DGAT_C"/>
    <property type="match status" value="1"/>
</dbReference>
<evidence type="ECO:0000256" key="10">
    <source>
        <dbReference type="ARBA" id="ARBA00048109"/>
    </source>
</evidence>
<evidence type="ECO:0000313" key="14">
    <source>
        <dbReference type="Proteomes" id="UP001151478"/>
    </source>
</evidence>